<proteinExistence type="predicted"/>
<organism evidence="1 2">
    <name type="scientific">Panagrolaimus davidi</name>
    <dbReference type="NCBI Taxonomy" id="227884"/>
    <lineage>
        <taxon>Eukaryota</taxon>
        <taxon>Metazoa</taxon>
        <taxon>Ecdysozoa</taxon>
        <taxon>Nematoda</taxon>
        <taxon>Chromadorea</taxon>
        <taxon>Rhabditida</taxon>
        <taxon>Tylenchina</taxon>
        <taxon>Panagrolaimomorpha</taxon>
        <taxon>Panagrolaimoidea</taxon>
        <taxon>Panagrolaimidae</taxon>
        <taxon>Panagrolaimus</taxon>
    </lineage>
</organism>
<evidence type="ECO:0000313" key="2">
    <source>
        <dbReference type="WBParaSite" id="PDA_v2.g5667.t1"/>
    </source>
</evidence>
<protein>
    <submittedName>
        <fullName evidence="2">Amidase domain-containing protein</fullName>
    </submittedName>
</protein>
<dbReference type="Proteomes" id="UP000887578">
    <property type="component" value="Unplaced"/>
</dbReference>
<keyword evidence="1" id="KW-1185">Reference proteome</keyword>
<name>A0A914R2M9_9BILA</name>
<dbReference type="Gene3D" id="3.90.1300.10">
    <property type="entry name" value="Amidase signature (AS) domain"/>
    <property type="match status" value="1"/>
</dbReference>
<dbReference type="AlphaFoldDB" id="A0A914R2M9"/>
<reference evidence="2" key="1">
    <citation type="submission" date="2022-11" db="UniProtKB">
        <authorList>
            <consortium name="WormBaseParasite"/>
        </authorList>
    </citation>
    <scope>IDENTIFICATION</scope>
</reference>
<evidence type="ECO:0000313" key="1">
    <source>
        <dbReference type="Proteomes" id="UP000887578"/>
    </source>
</evidence>
<accession>A0A914R2M9</accession>
<dbReference type="WBParaSite" id="PDA_v2.g5667.t1">
    <property type="protein sequence ID" value="PDA_v2.g5667.t1"/>
    <property type="gene ID" value="PDA_v2.g5667"/>
</dbReference>
<dbReference type="PANTHER" id="PTHR43372">
    <property type="entry name" value="FATTY-ACID AMIDE HYDROLASE"/>
    <property type="match status" value="1"/>
</dbReference>
<dbReference type="PANTHER" id="PTHR43372:SF4">
    <property type="entry name" value="FATTY-ACID AMIDE HYDROLASE 2"/>
    <property type="match status" value="1"/>
</dbReference>
<dbReference type="GO" id="GO:0012505">
    <property type="term" value="C:endomembrane system"/>
    <property type="evidence" value="ECO:0007669"/>
    <property type="project" value="TreeGrafter"/>
</dbReference>
<dbReference type="SUPFAM" id="SSF75304">
    <property type="entry name" value="Amidase signature (AS) enzymes"/>
    <property type="match status" value="1"/>
</dbReference>
<dbReference type="InterPro" id="IPR052739">
    <property type="entry name" value="FAAH2"/>
</dbReference>
<sequence>MDLLKDDGILIFPAWPTTAFYQYEALGSMWSMMYTGIWNALRLPAIVCPVGLTNDFVPLSVQMIASPDNERILMAAAQDIERDHGGWVSTWN</sequence>
<dbReference type="InterPro" id="IPR036928">
    <property type="entry name" value="AS_sf"/>
</dbReference>